<dbReference type="OrthoDB" id="9770329at2"/>
<reference evidence="7 8" key="1">
    <citation type="submission" date="2019-07" db="EMBL/GenBank/DDBJ databases">
        <title>Whole genome shotgun sequence of Chitinophaga cymbidii NBRC 109752.</title>
        <authorList>
            <person name="Hosoyama A."/>
            <person name="Uohara A."/>
            <person name="Ohji S."/>
            <person name="Ichikawa N."/>
        </authorList>
    </citation>
    <scope>NUCLEOTIDE SEQUENCE [LARGE SCALE GENOMIC DNA]</scope>
    <source>
        <strain evidence="7 8">NBRC 109752</strain>
    </source>
</reference>
<comment type="caution">
    <text evidence="7">The sequence shown here is derived from an EMBL/GenBank/DDBJ whole genome shotgun (WGS) entry which is preliminary data.</text>
</comment>
<sequence>MEKATDILAQLFGMSALRYFLIAGIPFALFYFLFPARLRRFKIQQRLAGKKDFFREIWYSMQTTLVLGLIGFAVLFTPLGEYTRVYRNMHDYPLWYIPVSVILSLIIHDTYFYWMHRLLHHPRLFSRAHLVHHRSVNPSPWASYSFHLLEAIAEGAVLIVIVLILPMHGVAVLWFTTVAFAINVYGHLGYEIAPKWLRHTVLFEVLNTSVHHNLHHSRFKGNYGLYFRVWDRLMGTEHPDYVKEYDRVQAQRFGKSRAS</sequence>
<dbReference type="AlphaFoldDB" id="A0A512RJF3"/>
<keyword evidence="8" id="KW-1185">Reference proteome</keyword>
<dbReference type="Proteomes" id="UP000321436">
    <property type="component" value="Unassembled WGS sequence"/>
</dbReference>
<dbReference type="RefSeq" id="WP_146860416.1">
    <property type="nucleotide sequence ID" value="NZ_BKAU01000001.1"/>
</dbReference>
<evidence type="ECO:0000313" key="7">
    <source>
        <dbReference type="EMBL" id="GEP95814.1"/>
    </source>
</evidence>
<dbReference type="PANTHER" id="PTHR11863">
    <property type="entry name" value="STEROL DESATURASE"/>
    <property type="match status" value="1"/>
</dbReference>
<keyword evidence="3 5" id="KW-1133">Transmembrane helix</keyword>
<comment type="subcellular location">
    <subcellularLocation>
        <location evidence="1">Membrane</location>
    </subcellularLocation>
</comment>
<evidence type="ECO:0000256" key="2">
    <source>
        <dbReference type="ARBA" id="ARBA00022692"/>
    </source>
</evidence>
<evidence type="ECO:0000313" key="8">
    <source>
        <dbReference type="Proteomes" id="UP000321436"/>
    </source>
</evidence>
<feature type="transmembrane region" description="Helical" evidence="5">
    <location>
        <begin position="57"/>
        <end position="75"/>
    </location>
</feature>
<dbReference type="Pfam" id="PF04116">
    <property type="entry name" value="FA_hydroxylase"/>
    <property type="match status" value="1"/>
</dbReference>
<feature type="transmembrane region" description="Helical" evidence="5">
    <location>
        <begin position="16"/>
        <end position="36"/>
    </location>
</feature>
<protein>
    <submittedName>
        <fullName evidence="7">Sterol desaturase</fullName>
    </submittedName>
</protein>
<feature type="transmembrane region" description="Helical" evidence="5">
    <location>
        <begin position="171"/>
        <end position="190"/>
    </location>
</feature>
<evidence type="ECO:0000256" key="1">
    <source>
        <dbReference type="ARBA" id="ARBA00004370"/>
    </source>
</evidence>
<dbReference type="InterPro" id="IPR050307">
    <property type="entry name" value="Sterol_Desaturase_Related"/>
</dbReference>
<name>A0A512RJF3_9BACT</name>
<dbReference type="InterPro" id="IPR006694">
    <property type="entry name" value="Fatty_acid_hydroxylase"/>
</dbReference>
<accession>A0A512RJF3</accession>
<feature type="transmembrane region" description="Helical" evidence="5">
    <location>
        <begin position="95"/>
        <end position="114"/>
    </location>
</feature>
<evidence type="ECO:0000256" key="5">
    <source>
        <dbReference type="SAM" id="Phobius"/>
    </source>
</evidence>
<evidence type="ECO:0000256" key="3">
    <source>
        <dbReference type="ARBA" id="ARBA00022989"/>
    </source>
</evidence>
<dbReference type="GO" id="GO:0008610">
    <property type="term" value="P:lipid biosynthetic process"/>
    <property type="evidence" value="ECO:0007669"/>
    <property type="project" value="InterPro"/>
</dbReference>
<evidence type="ECO:0000256" key="4">
    <source>
        <dbReference type="ARBA" id="ARBA00023136"/>
    </source>
</evidence>
<dbReference type="EMBL" id="BKAU01000001">
    <property type="protein sequence ID" value="GEP95814.1"/>
    <property type="molecule type" value="Genomic_DNA"/>
</dbReference>
<keyword evidence="2 5" id="KW-0812">Transmembrane</keyword>
<evidence type="ECO:0000259" key="6">
    <source>
        <dbReference type="Pfam" id="PF04116"/>
    </source>
</evidence>
<keyword evidence="4 5" id="KW-0472">Membrane</keyword>
<feature type="transmembrane region" description="Helical" evidence="5">
    <location>
        <begin position="144"/>
        <end position="165"/>
    </location>
</feature>
<dbReference type="GO" id="GO:0005506">
    <property type="term" value="F:iron ion binding"/>
    <property type="evidence" value="ECO:0007669"/>
    <property type="project" value="InterPro"/>
</dbReference>
<organism evidence="7 8">
    <name type="scientific">Chitinophaga cymbidii</name>
    <dbReference type="NCBI Taxonomy" id="1096750"/>
    <lineage>
        <taxon>Bacteria</taxon>
        <taxon>Pseudomonadati</taxon>
        <taxon>Bacteroidota</taxon>
        <taxon>Chitinophagia</taxon>
        <taxon>Chitinophagales</taxon>
        <taxon>Chitinophagaceae</taxon>
        <taxon>Chitinophaga</taxon>
    </lineage>
</organism>
<proteinExistence type="predicted"/>
<dbReference type="GO" id="GO:0016491">
    <property type="term" value="F:oxidoreductase activity"/>
    <property type="evidence" value="ECO:0007669"/>
    <property type="project" value="InterPro"/>
</dbReference>
<feature type="domain" description="Fatty acid hydroxylase" evidence="6">
    <location>
        <begin position="102"/>
        <end position="236"/>
    </location>
</feature>
<dbReference type="GO" id="GO:0016020">
    <property type="term" value="C:membrane"/>
    <property type="evidence" value="ECO:0007669"/>
    <property type="project" value="UniProtKB-SubCell"/>
</dbReference>
<gene>
    <name evidence="7" type="ORF">CCY01nite_20740</name>
</gene>